<dbReference type="PANTHER" id="PTHR46124:SF2">
    <property type="entry name" value="D-AMINOACYL-TRNA DEACYLASE"/>
    <property type="match status" value="1"/>
</dbReference>
<dbReference type="EMBL" id="VSSQ01004514">
    <property type="protein sequence ID" value="MPM25511.1"/>
    <property type="molecule type" value="Genomic_DNA"/>
</dbReference>
<dbReference type="InterPro" id="IPR049677">
    <property type="entry name" value="QatD"/>
</dbReference>
<comment type="caution">
    <text evidence="1">The sequence shown here is derived from an EMBL/GenBank/DDBJ whole genome shotgun (WGS) entry which is preliminary data.</text>
</comment>
<dbReference type="AlphaFoldDB" id="A0A644YC85"/>
<dbReference type="InterPro" id="IPR001130">
    <property type="entry name" value="TatD-like"/>
</dbReference>
<gene>
    <name evidence="1" type="ORF">SDC9_72006</name>
</gene>
<dbReference type="InterPro" id="IPR032466">
    <property type="entry name" value="Metal_Hydrolase"/>
</dbReference>
<name>A0A644YC85_9ZZZZ</name>
<proteinExistence type="predicted"/>
<evidence type="ECO:0008006" key="2">
    <source>
        <dbReference type="Google" id="ProtNLM"/>
    </source>
</evidence>
<reference evidence="1" key="1">
    <citation type="submission" date="2019-08" db="EMBL/GenBank/DDBJ databases">
        <authorList>
            <person name="Kucharzyk K."/>
            <person name="Murdoch R.W."/>
            <person name="Higgins S."/>
            <person name="Loffler F."/>
        </authorList>
    </citation>
    <scope>NUCLEOTIDE SEQUENCE</scope>
</reference>
<dbReference type="PANTHER" id="PTHR46124">
    <property type="entry name" value="D-AMINOACYL-TRNA DEACYLASE"/>
    <property type="match status" value="1"/>
</dbReference>
<dbReference type="SUPFAM" id="SSF51556">
    <property type="entry name" value="Metallo-dependent hydrolases"/>
    <property type="match status" value="1"/>
</dbReference>
<organism evidence="1">
    <name type="scientific">bioreactor metagenome</name>
    <dbReference type="NCBI Taxonomy" id="1076179"/>
    <lineage>
        <taxon>unclassified sequences</taxon>
        <taxon>metagenomes</taxon>
        <taxon>ecological metagenomes</taxon>
    </lineage>
</organism>
<dbReference type="Pfam" id="PF01026">
    <property type="entry name" value="TatD_DNase"/>
    <property type="match status" value="1"/>
</dbReference>
<accession>A0A644YC85</accession>
<protein>
    <recommendedName>
        <fullName evidence="2">D-aminoacyl-tRNA deacylase</fullName>
    </recommendedName>
</protein>
<dbReference type="GO" id="GO:0016788">
    <property type="term" value="F:hydrolase activity, acting on ester bonds"/>
    <property type="evidence" value="ECO:0007669"/>
    <property type="project" value="InterPro"/>
</dbReference>
<dbReference type="PIRSF" id="PIRSF005902">
    <property type="entry name" value="DNase_TatD"/>
    <property type="match status" value="1"/>
</dbReference>
<dbReference type="Gene3D" id="3.20.20.140">
    <property type="entry name" value="Metal-dependent hydrolases"/>
    <property type="match status" value="1"/>
</dbReference>
<evidence type="ECO:0000313" key="1">
    <source>
        <dbReference type="EMBL" id="MPM25511.1"/>
    </source>
</evidence>
<dbReference type="NCBIfam" id="NF041926">
    <property type="entry name" value="QatD"/>
    <property type="match status" value="1"/>
</dbReference>
<sequence length="251" mass="28459">MIDLHCHLDLYPNVMSFINLIEKRNVFTLVVTTSPRGWLATTRVFSHLQNIECALGLHPEVVTQKFNEIDLFFENLKKCRFIGEVGIDNSRNDNESLALQTSFFRNLIKKSSSVGGKIISIHSRKAESIVLDIIERENTNSIPILHWFTGTQSTLKRAIEADCFFSIGPAMLTSVKGKQLASKMPLNRILPESDGPFAQLNFKPVMPWEAMNIVPQLVDIFGLSHKTITEQLYRNFKELMMHADRIKAGIG</sequence>